<evidence type="ECO:0000256" key="3">
    <source>
        <dbReference type="ARBA" id="ARBA00022634"/>
    </source>
</evidence>
<dbReference type="SUPFAM" id="SSF52540">
    <property type="entry name" value="P-loop containing nucleoside triphosphate hydrolases"/>
    <property type="match status" value="1"/>
</dbReference>
<dbReference type="Proteomes" id="UP000220691">
    <property type="component" value="Unassembled WGS sequence"/>
</dbReference>
<evidence type="ECO:0000256" key="7">
    <source>
        <dbReference type="ARBA" id="ARBA00022840"/>
    </source>
</evidence>
<dbReference type="GO" id="GO:0005829">
    <property type="term" value="C:cytosol"/>
    <property type="evidence" value="ECO:0007669"/>
    <property type="project" value="TreeGrafter"/>
</dbReference>
<keyword evidence="4 10" id="KW-0808">Transferase</keyword>
<accession>A0A9X6YMC2</accession>
<evidence type="ECO:0000256" key="5">
    <source>
        <dbReference type="ARBA" id="ARBA00022741"/>
    </source>
</evidence>
<dbReference type="EMBL" id="NUAN01000071">
    <property type="protein sequence ID" value="PEN97902.1"/>
    <property type="molecule type" value="Genomic_DNA"/>
</dbReference>
<proteinExistence type="inferred from homology"/>
<protein>
    <recommendedName>
        <fullName evidence="2 10">Thymidine kinase</fullName>
        <ecNumber evidence="2 10">2.7.1.21</ecNumber>
    </recommendedName>
</protein>
<dbReference type="PIRSF" id="PIRSF035805">
    <property type="entry name" value="TK_cell"/>
    <property type="match status" value="1"/>
</dbReference>
<evidence type="ECO:0000256" key="4">
    <source>
        <dbReference type="ARBA" id="ARBA00022679"/>
    </source>
</evidence>
<comment type="catalytic activity">
    <reaction evidence="10">
        <text>thymidine + ATP = dTMP + ADP + H(+)</text>
        <dbReference type="Rhea" id="RHEA:19129"/>
        <dbReference type="ChEBI" id="CHEBI:15378"/>
        <dbReference type="ChEBI" id="CHEBI:17748"/>
        <dbReference type="ChEBI" id="CHEBI:30616"/>
        <dbReference type="ChEBI" id="CHEBI:63528"/>
        <dbReference type="ChEBI" id="CHEBI:456216"/>
        <dbReference type="EC" id="2.7.1.21"/>
    </reaction>
</comment>
<dbReference type="SUPFAM" id="SSF57716">
    <property type="entry name" value="Glucocorticoid receptor-like (DNA-binding domain)"/>
    <property type="match status" value="1"/>
</dbReference>
<dbReference type="AlphaFoldDB" id="A0A9X6YMC2"/>
<evidence type="ECO:0000256" key="2">
    <source>
        <dbReference type="ARBA" id="ARBA00012118"/>
    </source>
</evidence>
<feature type="binding site" evidence="9">
    <location>
        <begin position="173"/>
        <end position="176"/>
    </location>
    <ligand>
        <name>substrate</name>
    </ligand>
</feature>
<evidence type="ECO:0000256" key="8">
    <source>
        <dbReference type="PIRSR" id="PIRSR035805-1"/>
    </source>
</evidence>
<organism evidence="12 13">
    <name type="scientific">Bacillus cereus</name>
    <dbReference type="NCBI Taxonomy" id="1396"/>
    <lineage>
        <taxon>Bacteria</taxon>
        <taxon>Bacillati</taxon>
        <taxon>Bacillota</taxon>
        <taxon>Bacilli</taxon>
        <taxon>Bacillales</taxon>
        <taxon>Bacillaceae</taxon>
        <taxon>Bacillus</taxon>
        <taxon>Bacillus cereus group</taxon>
    </lineage>
</organism>
<evidence type="ECO:0000256" key="1">
    <source>
        <dbReference type="ARBA" id="ARBA00007587"/>
    </source>
</evidence>
<keyword evidence="5 10" id="KW-0547">Nucleotide-binding</keyword>
<evidence type="ECO:0000256" key="10">
    <source>
        <dbReference type="RuleBase" id="RU000544"/>
    </source>
</evidence>
<dbReference type="PANTHER" id="PTHR11441:SF0">
    <property type="entry name" value="THYMIDINE KINASE, CYTOSOLIC"/>
    <property type="match status" value="1"/>
</dbReference>
<comment type="similarity">
    <text evidence="1 11">Belongs to the thymidine kinase family.</text>
</comment>
<dbReference type="InterPro" id="IPR027417">
    <property type="entry name" value="P-loop_NTPase"/>
</dbReference>
<sequence length="210" mass="23963">MAKVYFRYGTMDSSKTARLIMDAYDYTSRGEFVLPIKPVADSRSKKGKIESRTGLSVDCLDVEKDYHIYGHIGMLLKNDINISCVLVDEAQFLTSAQVLQLRLVANHFDIPVMCYGLKTDFRGNMFEGSQSLFIHANRLEEVKTICREVGCKHKAMFNVRYFDGQPTFKGDQIQVGDTKAEEKAYYYVPKCSAHFLENFEAHLKEEGVVQ</sequence>
<dbReference type="GO" id="GO:0005524">
    <property type="term" value="F:ATP binding"/>
    <property type="evidence" value="ECO:0007669"/>
    <property type="project" value="UniProtKB-KW"/>
</dbReference>
<reference evidence="12 13" key="1">
    <citation type="submission" date="2017-09" db="EMBL/GenBank/DDBJ databases">
        <title>Large-scale bioinformatics analysis of Bacillus genomes uncovers conserved roles of natural products in bacterial physiology.</title>
        <authorList>
            <consortium name="Agbiome Team Llc"/>
            <person name="Bleich R.M."/>
            <person name="Kirk G.J."/>
            <person name="Santa Maria K.C."/>
            <person name="Allen S.E."/>
            <person name="Farag S."/>
            <person name="Shank E.A."/>
            <person name="Bowers A."/>
        </authorList>
    </citation>
    <scope>NUCLEOTIDE SEQUENCE [LARGE SCALE GENOMIC DNA]</scope>
    <source>
        <strain evidence="12 13">AFS027647</strain>
    </source>
</reference>
<evidence type="ECO:0000313" key="12">
    <source>
        <dbReference type="EMBL" id="PEN97902.1"/>
    </source>
</evidence>
<evidence type="ECO:0000256" key="9">
    <source>
        <dbReference type="PIRSR" id="PIRSR035805-2"/>
    </source>
</evidence>
<dbReference type="GO" id="GO:0046104">
    <property type="term" value="P:thymidine metabolic process"/>
    <property type="evidence" value="ECO:0007669"/>
    <property type="project" value="TreeGrafter"/>
</dbReference>
<dbReference type="EC" id="2.7.1.21" evidence="2 10"/>
<feature type="binding site" evidence="9">
    <location>
        <position position="187"/>
    </location>
    <ligand>
        <name>substrate</name>
    </ligand>
</feature>
<evidence type="ECO:0000313" key="13">
    <source>
        <dbReference type="Proteomes" id="UP000220691"/>
    </source>
</evidence>
<dbReference type="GO" id="GO:0071897">
    <property type="term" value="P:DNA biosynthetic process"/>
    <property type="evidence" value="ECO:0007669"/>
    <property type="project" value="UniProtKB-KW"/>
</dbReference>
<dbReference type="InterPro" id="IPR001267">
    <property type="entry name" value="Thymidine_kinase"/>
</dbReference>
<gene>
    <name evidence="12" type="ORF">CN553_12765</name>
</gene>
<dbReference type="GO" id="GO:0004797">
    <property type="term" value="F:thymidine kinase activity"/>
    <property type="evidence" value="ECO:0007669"/>
    <property type="project" value="UniProtKB-EC"/>
</dbReference>
<dbReference type="Gene3D" id="3.40.50.300">
    <property type="entry name" value="P-loop containing nucleotide triphosphate hydrolases"/>
    <property type="match status" value="1"/>
</dbReference>
<evidence type="ECO:0000256" key="11">
    <source>
        <dbReference type="RuleBase" id="RU004165"/>
    </source>
</evidence>
<dbReference type="Pfam" id="PF00265">
    <property type="entry name" value="TK"/>
    <property type="match status" value="1"/>
</dbReference>
<keyword evidence="7 10" id="KW-0067">ATP-binding</keyword>
<evidence type="ECO:0000256" key="6">
    <source>
        <dbReference type="ARBA" id="ARBA00022777"/>
    </source>
</evidence>
<keyword evidence="6 10" id="KW-0418">Kinase</keyword>
<dbReference type="Gene3D" id="3.30.60.20">
    <property type="match status" value="1"/>
</dbReference>
<feature type="active site" description="Proton acceptor" evidence="8">
    <location>
        <position position="89"/>
    </location>
</feature>
<comment type="caution">
    <text evidence="12">The sequence shown here is derived from an EMBL/GenBank/DDBJ whole genome shotgun (WGS) entry which is preliminary data.</text>
</comment>
<keyword evidence="3 10" id="KW-0237">DNA synthesis</keyword>
<name>A0A9X6YMC2_BACCE</name>
<dbReference type="RefSeq" id="WP_016084970.1">
    <property type="nucleotide sequence ID" value="NZ_NUAN01000071.1"/>
</dbReference>
<dbReference type="PANTHER" id="PTHR11441">
    <property type="entry name" value="THYMIDINE KINASE"/>
    <property type="match status" value="1"/>
</dbReference>